<name>A0A8J3B5J2_9ACTN</name>
<dbReference type="Pfam" id="PF13672">
    <property type="entry name" value="PP2C_2"/>
    <property type="match status" value="1"/>
</dbReference>
<sequence>MDPRTGPAAPDRGPARRVVAATAPGTPGTPNEDWYRATADLVVVLDGVTARTATGCRHGVPWYAARLGAALARHAADPATPLPRALAAAIAAAAAAHPDCDPHHPGAPAAAVAVLRLGPAAVEYLVLGDATVVLDTGGAPAVVHDDRVAGTAAAERAAADRLPPGPAKRAALVRMKHAELAARNTPGGYWIAAADPAAAAHARTGARPAAALRRAAVLTDGAARAVTPFGLLNWPGALDLLDRAGPAALLGRVRAAEAADPAGARWPRNKPGDDATAAFVGAVRGTAPAGSCSRGRSAGTGSRPAGGAAGPAR</sequence>
<proteinExistence type="predicted"/>
<evidence type="ECO:0000259" key="2">
    <source>
        <dbReference type="Pfam" id="PF13672"/>
    </source>
</evidence>
<dbReference type="InterPro" id="IPR001932">
    <property type="entry name" value="PPM-type_phosphatase-like_dom"/>
</dbReference>
<keyword evidence="4" id="KW-1185">Reference proteome</keyword>
<dbReference type="EMBL" id="BMQB01000002">
    <property type="protein sequence ID" value="GGJ84446.1"/>
    <property type="molecule type" value="Genomic_DNA"/>
</dbReference>
<gene>
    <name evidence="3" type="ORF">GCM10010123_12610</name>
</gene>
<evidence type="ECO:0000256" key="1">
    <source>
        <dbReference type="SAM" id="MobiDB-lite"/>
    </source>
</evidence>
<evidence type="ECO:0000313" key="4">
    <source>
        <dbReference type="Proteomes" id="UP000649739"/>
    </source>
</evidence>
<feature type="domain" description="PPM-type phosphatase" evidence="2">
    <location>
        <begin position="28"/>
        <end position="223"/>
    </location>
</feature>
<evidence type="ECO:0000313" key="3">
    <source>
        <dbReference type="EMBL" id="GGJ84446.1"/>
    </source>
</evidence>
<feature type="compositionally biased region" description="Low complexity" evidence="1">
    <location>
        <begin position="287"/>
        <end position="313"/>
    </location>
</feature>
<accession>A0A8J3B5J2</accession>
<reference evidence="3" key="1">
    <citation type="journal article" date="2014" name="Int. J. Syst. Evol. Microbiol.">
        <title>Complete genome sequence of Corynebacterium casei LMG S-19264T (=DSM 44701T), isolated from a smear-ripened cheese.</title>
        <authorList>
            <consortium name="US DOE Joint Genome Institute (JGI-PGF)"/>
            <person name="Walter F."/>
            <person name="Albersmeier A."/>
            <person name="Kalinowski J."/>
            <person name="Ruckert C."/>
        </authorList>
    </citation>
    <scope>NUCLEOTIDE SEQUENCE</scope>
    <source>
        <strain evidence="3">JCM 3090</strain>
    </source>
</reference>
<organism evidence="3 4">
    <name type="scientific">Pilimelia anulata</name>
    <dbReference type="NCBI Taxonomy" id="53371"/>
    <lineage>
        <taxon>Bacteria</taxon>
        <taxon>Bacillati</taxon>
        <taxon>Actinomycetota</taxon>
        <taxon>Actinomycetes</taxon>
        <taxon>Micromonosporales</taxon>
        <taxon>Micromonosporaceae</taxon>
        <taxon>Pilimelia</taxon>
    </lineage>
</organism>
<feature type="region of interest" description="Disordered" evidence="1">
    <location>
        <begin position="286"/>
        <end position="313"/>
    </location>
</feature>
<dbReference type="AlphaFoldDB" id="A0A8J3B5J2"/>
<comment type="caution">
    <text evidence="3">The sequence shown here is derived from an EMBL/GenBank/DDBJ whole genome shotgun (WGS) entry which is preliminary data.</text>
</comment>
<protein>
    <recommendedName>
        <fullName evidence="2">PPM-type phosphatase domain-containing protein</fullName>
    </recommendedName>
</protein>
<dbReference type="RefSeq" id="WP_229783367.1">
    <property type="nucleotide sequence ID" value="NZ_BMQB01000002.1"/>
</dbReference>
<reference evidence="3" key="2">
    <citation type="submission" date="2020-09" db="EMBL/GenBank/DDBJ databases">
        <authorList>
            <person name="Sun Q."/>
            <person name="Ohkuma M."/>
        </authorList>
    </citation>
    <scope>NUCLEOTIDE SEQUENCE</scope>
    <source>
        <strain evidence="3">JCM 3090</strain>
    </source>
</reference>
<dbReference type="Proteomes" id="UP000649739">
    <property type="component" value="Unassembled WGS sequence"/>
</dbReference>